<organism evidence="2 3">
    <name type="scientific">Kriegella aquimaris</name>
    <dbReference type="NCBI Taxonomy" id="192904"/>
    <lineage>
        <taxon>Bacteria</taxon>
        <taxon>Pseudomonadati</taxon>
        <taxon>Bacteroidota</taxon>
        <taxon>Flavobacteriia</taxon>
        <taxon>Flavobacteriales</taxon>
        <taxon>Flavobacteriaceae</taxon>
        <taxon>Kriegella</taxon>
    </lineage>
</organism>
<dbReference type="STRING" id="192904.SAMN04488514_103114"/>
<name>A0A1G9NC88_9FLAO</name>
<keyword evidence="1" id="KW-0472">Membrane</keyword>
<proteinExistence type="predicted"/>
<keyword evidence="1" id="KW-0812">Transmembrane</keyword>
<dbReference type="EMBL" id="FNGV01000003">
    <property type="protein sequence ID" value="SDL83993.1"/>
    <property type="molecule type" value="Genomic_DNA"/>
</dbReference>
<evidence type="ECO:0000256" key="1">
    <source>
        <dbReference type="SAM" id="Phobius"/>
    </source>
</evidence>
<keyword evidence="3" id="KW-1185">Reference proteome</keyword>
<protein>
    <submittedName>
        <fullName evidence="2">Uncharacterized protein</fullName>
    </submittedName>
</protein>
<dbReference type="Proteomes" id="UP000199440">
    <property type="component" value="Unassembled WGS sequence"/>
</dbReference>
<keyword evidence="1" id="KW-1133">Transmembrane helix</keyword>
<feature type="transmembrane region" description="Helical" evidence="1">
    <location>
        <begin position="21"/>
        <end position="39"/>
    </location>
</feature>
<gene>
    <name evidence="2" type="ORF">SAMN04488514_103114</name>
</gene>
<sequence>MIKQSPKTILQMHIRSLISKLLGLNIVFVITASFINNPVDSSENWSDLPQSMDFNTDGLYFAEFYDYIYRGHFENIELKREDMQFLMIFGQYLRAFGKQCPSALPADKVEIMEEVCATEEVTRNGYGDVLSRVCVRWEWVGTGLYARPDLYAAKMEVEGMQRTDALRTAMEMITDPNSMGNSVDLMHKAKGLQNDMVQIFKLNPCNSLGVRRFEENLKLFALSKPAIRMQGSSKYATMKKSGGPSGSQDFNRLIDDLVANQSKTWSFNRYTQGSISGVTILSKDNEGRPMALQANYSYKGFGSSANGWVKIDFTNGLPNCIYFFDFPSNCKTPSSSIVAAYAQGSYGK</sequence>
<dbReference type="AlphaFoldDB" id="A0A1G9NC88"/>
<accession>A0A1G9NC88</accession>
<evidence type="ECO:0000313" key="3">
    <source>
        <dbReference type="Proteomes" id="UP000199440"/>
    </source>
</evidence>
<reference evidence="3" key="1">
    <citation type="submission" date="2016-10" db="EMBL/GenBank/DDBJ databases">
        <authorList>
            <person name="Varghese N."/>
            <person name="Submissions S."/>
        </authorList>
    </citation>
    <scope>NUCLEOTIDE SEQUENCE [LARGE SCALE GENOMIC DNA]</scope>
    <source>
        <strain evidence="3">DSM 19886</strain>
    </source>
</reference>
<evidence type="ECO:0000313" key="2">
    <source>
        <dbReference type="EMBL" id="SDL83993.1"/>
    </source>
</evidence>